<dbReference type="Pfam" id="PF00430">
    <property type="entry name" value="ATP-synt_B"/>
    <property type="match status" value="1"/>
</dbReference>
<evidence type="ECO:0000256" key="16">
    <source>
        <dbReference type="RuleBase" id="RU003848"/>
    </source>
</evidence>
<evidence type="ECO:0000256" key="9">
    <source>
        <dbReference type="ARBA" id="ARBA00023065"/>
    </source>
</evidence>
<dbReference type="GO" id="GO:0046961">
    <property type="term" value="F:proton-transporting ATPase activity, rotational mechanism"/>
    <property type="evidence" value="ECO:0007669"/>
    <property type="project" value="TreeGrafter"/>
</dbReference>
<comment type="function">
    <text evidence="13">Component of the F(0) channel, it forms part of the peripheral stalk, linking F(1) to F(0). The b'-subunit is a diverged and duplicated form of b found in plants and photosynthetic bacteria.</text>
</comment>
<dbReference type="RefSeq" id="WP_171218506.1">
    <property type="nucleotide sequence ID" value="NZ_JABEPP010000003.1"/>
</dbReference>
<accession>A0A849I0X8</accession>
<comment type="function">
    <text evidence="12 15">F(1)F(0) ATP synthase produces ATP from ADP in the presence of a proton or sodium gradient. F-type ATPases consist of two structural domains, F(1) containing the extramembraneous catalytic core and F(0) containing the membrane proton channel, linked together by a central stalk and a peripheral stalk. During catalysis, ATP synthesis in the catalytic domain of F(1) is coupled via a rotary mechanism of the central stalk subunits to proton translocation.</text>
</comment>
<dbReference type="EMBL" id="JABEPP010000003">
    <property type="protein sequence ID" value="NNM73002.1"/>
    <property type="molecule type" value="Genomic_DNA"/>
</dbReference>
<keyword evidence="17" id="KW-0175">Coiled coil</keyword>
<dbReference type="PANTHER" id="PTHR33445:SF1">
    <property type="entry name" value="ATP SYNTHASE SUBUNIT B"/>
    <property type="match status" value="1"/>
</dbReference>
<evidence type="ECO:0000256" key="7">
    <source>
        <dbReference type="ARBA" id="ARBA00022781"/>
    </source>
</evidence>
<evidence type="ECO:0000256" key="13">
    <source>
        <dbReference type="ARBA" id="ARBA00025614"/>
    </source>
</evidence>
<dbReference type="HAMAP" id="MF_01398">
    <property type="entry name" value="ATP_synth_b_bprime"/>
    <property type="match status" value="1"/>
</dbReference>
<evidence type="ECO:0000256" key="8">
    <source>
        <dbReference type="ARBA" id="ARBA00022989"/>
    </source>
</evidence>
<dbReference type="InterPro" id="IPR002146">
    <property type="entry name" value="ATP_synth_b/b'su_bac/chlpt"/>
</dbReference>
<evidence type="ECO:0000256" key="4">
    <source>
        <dbReference type="ARBA" id="ARBA00022475"/>
    </source>
</evidence>
<keyword evidence="11 15" id="KW-0066">ATP synthesis</keyword>
<reference evidence="18 19" key="1">
    <citation type="submission" date="2020-04" db="EMBL/GenBank/DDBJ databases">
        <title>Enterovirga sp. isolate from soil.</title>
        <authorList>
            <person name="Chea S."/>
            <person name="Kim D.-U."/>
        </authorList>
    </citation>
    <scope>NUCLEOTIDE SEQUENCE [LARGE SCALE GENOMIC DNA]</scope>
    <source>
        <strain evidence="18 19">DB1703</strain>
    </source>
</reference>
<evidence type="ECO:0000313" key="19">
    <source>
        <dbReference type="Proteomes" id="UP000564885"/>
    </source>
</evidence>
<evidence type="ECO:0000256" key="17">
    <source>
        <dbReference type="SAM" id="Coils"/>
    </source>
</evidence>
<dbReference type="AlphaFoldDB" id="A0A849I0X8"/>
<proteinExistence type="inferred from homology"/>
<evidence type="ECO:0000256" key="2">
    <source>
        <dbReference type="ARBA" id="ARBA00005513"/>
    </source>
</evidence>
<sequence length="162" mass="18047">MFSNATFWVGVAFVIFMALAWRMGAFRQIAEGLDSRGRRVRAELEEAQRLRAEADALLAEYKRRREEAEREAQDIVNAAREDAERVARETQERMAEFVRRRTAAAEAKIAQAEASAAQQVRAAAAEAAVRISEAVLSEQMRGGAGEDLLVRSLSEVRGKLHS</sequence>
<keyword evidence="19" id="KW-1185">Reference proteome</keyword>
<name>A0A849I0X8_9HYPH</name>
<keyword evidence="10 15" id="KW-0472">Membrane</keyword>
<feature type="transmembrane region" description="Helical" evidence="15">
    <location>
        <begin position="6"/>
        <end position="26"/>
    </location>
</feature>
<dbReference type="GO" id="GO:0046933">
    <property type="term" value="F:proton-transporting ATP synthase activity, rotational mechanism"/>
    <property type="evidence" value="ECO:0007669"/>
    <property type="project" value="UniProtKB-UniRule"/>
</dbReference>
<evidence type="ECO:0000256" key="14">
    <source>
        <dbReference type="ARBA" id="ARBA00025830"/>
    </source>
</evidence>
<protein>
    <recommendedName>
        <fullName evidence="15">ATP synthase subunit b</fullName>
    </recommendedName>
    <alternativeName>
        <fullName evidence="15">ATP synthase F(0) sector subunit b</fullName>
    </alternativeName>
    <alternativeName>
        <fullName evidence="15">ATPase subunit I</fullName>
    </alternativeName>
    <alternativeName>
        <fullName evidence="15">F-type ATPase subunit b</fullName>
        <shortName evidence="15">F-ATPase subunit b</shortName>
    </alternativeName>
</protein>
<evidence type="ECO:0000256" key="11">
    <source>
        <dbReference type="ARBA" id="ARBA00023310"/>
    </source>
</evidence>
<dbReference type="GO" id="GO:0045259">
    <property type="term" value="C:proton-transporting ATP synthase complex"/>
    <property type="evidence" value="ECO:0007669"/>
    <property type="project" value="UniProtKB-KW"/>
</dbReference>
<comment type="subunit">
    <text evidence="14 15">F-type ATPases have 2 components, F(1) - the catalytic core - and F(0) - the membrane proton channel. F(1) has five subunits: alpha(3), beta(3), gamma(1), delta(1), epsilon(1). F(0) has three main subunits: a(1), b(2) and c(10-14). The alpha and beta chains form an alternating ring which encloses part of the gamma chain. F(1) is attached to F(0) by a central stalk formed by the gamma and epsilon chains, while a peripheral stalk is formed by the delta and b chains.</text>
</comment>
<keyword evidence="6 15" id="KW-0812">Transmembrane</keyword>
<evidence type="ECO:0000256" key="6">
    <source>
        <dbReference type="ARBA" id="ARBA00022692"/>
    </source>
</evidence>
<comment type="subcellular location">
    <subcellularLocation>
        <location evidence="1">Cell inner membrane</location>
        <topology evidence="1">Single-pass membrane protein</topology>
    </subcellularLocation>
    <subcellularLocation>
        <location evidence="15">Cell membrane</location>
        <topology evidence="15">Single-pass membrane protein</topology>
    </subcellularLocation>
</comment>
<dbReference type="Proteomes" id="UP000564885">
    <property type="component" value="Unassembled WGS sequence"/>
</dbReference>
<evidence type="ECO:0000313" key="18">
    <source>
        <dbReference type="EMBL" id="NNM73002.1"/>
    </source>
</evidence>
<evidence type="ECO:0000256" key="1">
    <source>
        <dbReference type="ARBA" id="ARBA00004377"/>
    </source>
</evidence>
<comment type="similarity">
    <text evidence="2 15 16">Belongs to the ATPase B chain family.</text>
</comment>
<organism evidence="18 19">
    <name type="scientific">Enterovirga aerilata</name>
    <dbReference type="NCBI Taxonomy" id="2730920"/>
    <lineage>
        <taxon>Bacteria</taxon>
        <taxon>Pseudomonadati</taxon>
        <taxon>Pseudomonadota</taxon>
        <taxon>Alphaproteobacteria</taxon>
        <taxon>Hyphomicrobiales</taxon>
        <taxon>Methylobacteriaceae</taxon>
        <taxon>Enterovirga</taxon>
    </lineage>
</organism>
<evidence type="ECO:0000256" key="5">
    <source>
        <dbReference type="ARBA" id="ARBA00022547"/>
    </source>
</evidence>
<keyword evidence="3 15" id="KW-0813">Transport</keyword>
<dbReference type="InterPro" id="IPR050059">
    <property type="entry name" value="ATP_synthase_B_chain"/>
</dbReference>
<dbReference type="PANTHER" id="PTHR33445">
    <property type="entry name" value="ATP SYNTHASE SUBUNIT B', CHLOROPLASTIC"/>
    <property type="match status" value="1"/>
</dbReference>
<evidence type="ECO:0000256" key="12">
    <source>
        <dbReference type="ARBA" id="ARBA00025198"/>
    </source>
</evidence>
<dbReference type="CDD" id="cd06503">
    <property type="entry name" value="ATP-synt_Fo_b"/>
    <property type="match status" value="1"/>
</dbReference>
<keyword evidence="5 15" id="KW-0138">CF(0)</keyword>
<evidence type="ECO:0000256" key="10">
    <source>
        <dbReference type="ARBA" id="ARBA00023136"/>
    </source>
</evidence>
<keyword evidence="8 15" id="KW-1133">Transmembrane helix</keyword>
<evidence type="ECO:0000256" key="3">
    <source>
        <dbReference type="ARBA" id="ARBA00022448"/>
    </source>
</evidence>
<keyword evidence="7 15" id="KW-0375">Hydrogen ion transport</keyword>
<comment type="caution">
    <text evidence="18">The sequence shown here is derived from an EMBL/GenBank/DDBJ whole genome shotgun (WGS) entry which is preliminary data.</text>
</comment>
<evidence type="ECO:0000256" key="15">
    <source>
        <dbReference type="HAMAP-Rule" id="MF_01398"/>
    </source>
</evidence>
<keyword evidence="9 15" id="KW-0406">Ion transport</keyword>
<feature type="coiled-coil region" evidence="17">
    <location>
        <begin position="40"/>
        <end position="115"/>
    </location>
</feature>
<keyword evidence="4 15" id="KW-1003">Cell membrane</keyword>
<gene>
    <name evidence="15" type="primary">atpF</name>
    <name evidence="18" type="ORF">HJG44_11490</name>
</gene>
<dbReference type="GO" id="GO:0005886">
    <property type="term" value="C:plasma membrane"/>
    <property type="evidence" value="ECO:0007669"/>
    <property type="project" value="UniProtKB-SubCell"/>
</dbReference>